<dbReference type="Gene3D" id="1.20.1640.10">
    <property type="entry name" value="Multidrug efflux transporter AcrB transmembrane domain"/>
    <property type="match status" value="1"/>
</dbReference>
<reference evidence="2 3" key="1">
    <citation type="submission" date="2018-01" db="EMBL/GenBank/DDBJ databases">
        <title>Draft genome sequence of Sphaerisporangium sp. 7K107.</title>
        <authorList>
            <person name="Sahin N."/>
            <person name="Saygin H."/>
            <person name="Ay H."/>
        </authorList>
    </citation>
    <scope>NUCLEOTIDE SEQUENCE [LARGE SCALE GENOMIC DNA]</scope>
    <source>
        <strain evidence="2 3">7K107</strain>
    </source>
</reference>
<keyword evidence="3" id="KW-1185">Reference proteome</keyword>
<dbReference type="RefSeq" id="WP_146607766.1">
    <property type="nucleotide sequence ID" value="NZ_POUA01000375.1"/>
</dbReference>
<dbReference type="PANTHER" id="PTHR32063:SF0">
    <property type="entry name" value="SWARMING MOTILITY PROTEIN SWRC"/>
    <property type="match status" value="1"/>
</dbReference>
<dbReference type="Gene3D" id="3.30.70.1430">
    <property type="entry name" value="Multidrug efflux transporter AcrB pore domain"/>
    <property type="match status" value="1"/>
</dbReference>
<dbReference type="GO" id="GO:0005886">
    <property type="term" value="C:plasma membrane"/>
    <property type="evidence" value="ECO:0007669"/>
    <property type="project" value="TreeGrafter"/>
</dbReference>
<dbReference type="InterPro" id="IPR001036">
    <property type="entry name" value="Acrflvin-R"/>
</dbReference>
<name>A0A2W2FW83_9ACTN</name>
<dbReference type="GO" id="GO:0042910">
    <property type="term" value="F:xenobiotic transmembrane transporter activity"/>
    <property type="evidence" value="ECO:0007669"/>
    <property type="project" value="TreeGrafter"/>
</dbReference>
<organism evidence="2 3">
    <name type="scientific">Spongiactinospora gelatinilytica</name>
    <dbReference type="NCBI Taxonomy" id="2666298"/>
    <lineage>
        <taxon>Bacteria</taxon>
        <taxon>Bacillati</taxon>
        <taxon>Actinomycetota</taxon>
        <taxon>Actinomycetes</taxon>
        <taxon>Streptosporangiales</taxon>
        <taxon>Streptosporangiaceae</taxon>
        <taxon>Spongiactinospora</taxon>
    </lineage>
</organism>
<evidence type="ECO:0000256" key="1">
    <source>
        <dbReference type="SAM" id="MobiDB-lite"/>
    </source>
</evidence>
<proteinExistence type="predicted"/>
<sequence length="282" mass="29892">MTFLARLSLANRSLVILIAVVLSAFGAFAIPALKQQLLPSLAFPGAFVVAAYPGASPEIVEEQITEPIENSFDGMEGVTEITSTSREGLAQIQVAFDFGVDIDAAVADMQQAVSRIGPSLPDDVDPQVIAGNTDDLPVLVLAVAEDGDQREMADKLDRLTLPEIRSVEGVREAEVTGAREENVVITPDEKKLKEHGLSPAAIGEALRANGTPVPAGNLTKDDKALTVQVGNRIETIEDLKNLYLAPSAAQLQQAQQQAQLQAQQQAASQAQRPTMPGQAPPT</sequence>
<gene>
    <name evidence="2" type="ORF">C1I98_32010</name>
</gene>
<feature type="non-terminal residue" evidence="2">
    <location>
        <position position="282"/>
    </location>
</feature>
<feature type="region of interest" description="Disordered" evidence="1">
    <location>
        <begin position="254"/>
        <end position="282"/>
    </location>
</feature>
<dbReference type="AlphaFoldDB" id="A0A2W2FW83"/>
<evidence type="ECO:0000313" key="2">
    <source>
        <dbReference type="EMBL" id="PZG29440.1"/>
    </source>
</evidence>
<dbReference type="Gene3D" id="3.30.2090.10">
    <property type="entry name" value="Multidrug efflux transporter AcrB TolC docking domain, DN and DC subdomains"/>
    <property type="match status" value="1"/>
</dbReference>
<evidence type="ECO:0000313" key="3">
    <source>
        <dbReference type="Proteomes" id="UP000248544"/>
    </source>
</evidence>
<feature type="compositionally biased region" description="Low complexity" evidence="1">
    <location>
        <begin position="254"/>
        <end position="271"/>
    </location>
</feature>
<dbReference type="InterPro" id="IPR027463">
    <property type="entry name" value="AcrB_DN_DC_subdom"/>
</dbReference>
<comment type="caution">
    <text evidence="2">The sequence shown here is derived from an EMBL/GenBank/DDBJ whole genome shotgun (WGS) entry which is preliminary data.</text>
</comment>
<dbReference type="PANTHER" id="PTHR32063">
    <property type="match status" value="1"/>
</dbReference>
<dbReference type="Proteomes" id="UP000248544">
    <property type="component" value="Unassembled WGS sequence"/>
</dbReference>
<dbReference type="Gene3D" id="3.30.70.1320">
    <property type="entry name" value="Multidrug efflux transporter AcrB pore domain like"/>
    <property type="match status" value="1"/>
</dbReference>
<accession>A0A2W2FW83</accession>
<dbReference type="Pfam" id="PF00873">
    <property type="entry name" value="ACR_tran"/>
    <property type="match status" value="1"/>
</dbReference>
<dbReference type="SUPFAM" id="SSF82714">
    <property type="entry name" value="Multidrug efflux transporter AcrB TolC docking domain, DN and DC subdomains"/>
    <property type="match status" value="1"/>
</dbReference>
<dbReference type="SUPFAM" id="SSF82693">
    <property type="entry name" value="Multidrug efflux transporter AcrB pore domain, PN1, PN2, PC1 and PC2 subdomains"/>
    <property type="match status" value="1"/>
</dbReference>
<dbReference type="EMBL" id="POUA01000375">
    <property type="protein sequence ID" value="PZG29440.1"/>
    <property type="molecule type" value="Genomic_DNA"/>
</dbReference>
<protein>
    <submittedName>
        <fullName evidence="2">Hydrogenase expression protein</fullName>
    </submittedName>
</protein>